<comment type="caution">
    <text evidence="1">The sequence shown here is derived from an EMBL/GenBank/DDBJ whole genome shotgun (WGS) entry which is preliminary data.</text>
</comment>
<organism evidence="1 2">
    <name type="scientific">Hominisplanchenecus murintestinalis</name>
    <dbReference type="NCBI Taxonomy" id="2941517"/>
    <lineage>
        <taxon>Bacteria</taxon>
        <taxon>Bacillati</taxon>
        <taxon>Bacillota</taxon>
        <taxon>Clostridia</taxon>
        <taxon>Lachnospirales</taxon>
        <taxon>Lachnospiraceae</taxon>
        <taxon>Hominisplanchenecus</taxon>
    </lineage>
</organism>
<evidence type="ECO:0000313" key="2">
    <source>
        <dbReference type="Proteomes" id="UP000307720"/>
    </source>
</evidence>
<proteinExistence type="predicted"/>
<gene>
    <name evidence="1" type="ORF">E5357_08015</name>
</gene>
<evidence type="ECO:0000313" key="1">
    <source>
        <dbReference type="EMBL" id="TGX98754.1"/>
    </source>
</evidence>
<keyword evidence="2" id="KW-1185">Reference proteome</keyword>
<name>A0AC61QZV3_9FIRM</name>
<sequence length="195" mass="22483">MGINWIFICGGIIIIVILIMVLWDREYESPRVTAGKEGEKEAARIIKQVLKEDDILLANICINHEGKSTELDNVIINSRGVFIIEVKNYSGTLIGQEEDYEWTKYKVSRGGNVYEKQVRNPIKQVKRQVYILSRLLKYYGINVWIDGYVLILNSDSHIQSDVVLESFEEIDWAIHRQSRNSLNKRAVIAIAEILM</sequence>
<reference evidence="1" key="1">
    <citation type="submission" date="2019-04" db="EMBL/GenBank/DDBJ databases">
        <title>Microbes associate with the intestines of laboratory mice.</title>
        <authorList>
            <person name="Navarre W."/>
            <person name="Wong E."/>
            <person name="Huang K."/>
            <person name="Tropini C."/>
            <person name="Ng K."/>
            <person name="Yu B."/>
        </authorList>
    </citation>
    <scope>NUCLEOTIDE SEQUENCE</scope>
    <source>
        <strain evidence="1">NM72_1-8</strain>
    </source>
</reference>
<dbReference type="EMBL" id="SRZB01000014">
    <property type="protein sequence ID" value="TGX98754.1"/>
    <property type="molecule type" value="Genomic_DNA"/>
</dbReference>
<accession>A0AC61QZV3</accession>
<protein>
    <submittedName>
        <fullName evidence="1">NERD domain-containing protein</fullName>
    </submittedName>
</protein>
<dbReference type="Proteomes" id="UP000307720">
    <property type="component" value="Unassembled WGS sequence"/>
</dbReference>